<evidence type="ECO:0000313" key="2">
    <source>
        <dbReference type="Proteomes" id="UP001138500"/>
    </source>
</evidence>
<sequence length="549" mass="61700">MAPSFTLAPLPKLQVEGGDVVIRMGKNPEEWLLIHSYVIREAVPVLAPLLKPEWNEPDIVTHPRTGKEVEVLTIALSYSGDKEVTLPNKETGADEITVLPGDHTYLLDGKLGNIPIQEGLDVTHFAASELAADDWGRVGLHTSRYRINTPPYSFAEDAGHALKIMFLILAGHPISIETFNAFEEADRNVQRVHLDELTDEIVLIAAYAEYCGCIEGVAQPLINVILAHPGVWQAVSNWPTKYLHLAIKLRNRKLYTDALRHIIADYKPRHDLAAEVLGLTEDEYDAKYGEDIKYVRENVIRKLEHSLHKLSLSKADIVNPAYSEEIATTLLNMLSFKRKGRPATDKALERYDYIARTTYAQYITQQLVGQYAYYGGVKGHPRWKDARGMPELCYKLAAAAKSDEPSKIFGVKAASRLGSIFRLGRDGEGAREVQRILEDLVREAAKLIEGAFIERLDRWREREKIFRSCAYETVDEAFTYFPLDEGDVPWKEEREWVARDPVGEVEEGVSREWFEAVVKAVGGGKVEDAGEAKQSVRECVVVEDTTTVS</sequence>
<protein>
    <submittedName>
        <fullName evidence="1">Uncharacterized protein</fullName>
    </submittedName>
</protein>
<evidence type="ECO:0000313" key="1">
    <source>
        <dbReference type="EMBL" id="KAH9844743.1"/>
    </source>
</evidence>
<keyword evidence="2" id="KW-1185">Reference proteome</keyword>
<dbReference type="OrthoDB" id="3867578at2759"/>
<name>A0A9W7W679_9PEZI</name>
<accession>A0A9W7W679</accession>
<reference evidence="1 2" key="1">
    <citation type="journal article" date="2018" name="IMA Fungus">
        <title>IMA Genome-F 10: Nine draft genome sequences of Claviceps purpurea s.lat., including C. arundinis, C. humidiphila, and C. cf. spartinae, pseudomolecules for the pitch canker pathogen Fusarium circinatum, draft genome of Davidsoniella eucalypti, Grosmannia galeiformis, Quambalaria eucalypti, and Teratosphaeria destructans.</title>
        <authorList>
            <person name="Wingfield B.D."/>
            <person name="Liu M."/>
            <person name="Nguyen H.D."/>
            <person name="Lane F.A."/>
            <person name="Morgan S.W."/>
            <person name="De Vos L."/>
            <person name="Wilken P.M."/>
            <person name="Duong T.A."/>
            <person name="Aylward J."/>
            <person name="Coetzee M.P."/>
            <person name="Dadej K."/>
            <person name="De Beer Z.W."/>
            <person name="Findlay W."/>
            <person name="Havenga M."/>
            <person name="Kolarik M."/>
            <person name="Menzies J.G."/>
            <person name="Naidoo K."/>
            <person name="Pochopski O."/>
            <person name="Shoukouhi P."/>
            <person name="Santana Q.C."/>
            <person name="Seifert K.A."/>
            <person name="Soal N."/>
            <person name="Steenkamp E.T."/>
            <person name="Tatham C.T."/>
            <person name="van der Nest M.A."/>
            <person name="Wingfield M.J."/>
        </authorList>
    </citation>
    <scope>NUCLEOTIDE SEQUENCE [LARGE SCALE GENOMIC DNA]</scope>
    <source>
        <strain evidence="1">CMW44962</strain>
    </source>
</reference>
<dbReference type="EMBL" id="RIBY02000225">
    <property type="protein sequence ID" value="KAH9844743.1"/>
    <property type="molecule type" value="Genomic_DNA"/>
</dbReference>
<comment type="caution">
    <text evidence="1">The sequence shown here is derived from an EMBL/GenBank/DDBJ whole genome shotgun (WGS) entry which is preliminary data.</text>
</comment>
<proteinExistence type="predicted"/>
<dbReference type="AlphaFoldDB" id="A0A9W7W679"/>
<dbReference type="Proteomes" id="UP001138500">
    <property type="component" value="Unassembled WGS sequence"/>
</dbReference>
<reference evidence="1 2" key="2">
    <citation type="journal article" date="2021" name="Curr. Genet.">
        <title>Genetic response to nitrogen starvation in the aggressive Eucalyptus foliar pathogen Teratosphaeria destructans.</title>
        <authorList>
            <person name="Havenga M."/>
            <person name="Wingfield B.D."/>
            <person name="Wingfield M.J."/>
            <person name="Dreyer L.L."/>
            <person name="Roets F."/>
            <person name="Aylward J."/>
        </authorList>
    </citation>
    <scope>NUCLEOTIDE SEQUENCE [LARGE SCALE GENOMIC DNA]</scope>
    <source>
        <strain evidence="1">CMW44962</strain>
    </source>
</reference>
<gene>
    <name evidence="1" type="ORF">Tdes44962_MAKER07088</name>
</gene>
<organism evidence="1 2">
    <name type="scientific">Teratosphaeria destructans</name>
    <dbReference type="NCBI Taxonomy" id="418781"/>
    <lineage>
        <taxon>Eukaryota</taxon>
        <taxon>Fungi</taxon>
        <taxon>Dikarya</taxon>
        <taxon>Ascomycota</taxon>
        <taxon>Pezizomycotina</taxon>
        <taxon>Dothideomycetes</taxon>
        <taxon>Dothideomycetidae</taxon>
        <taxon>Mycosphaerellales</taxon>
        <taxon>Teratosphaeriaceae</taxon>
        <taxon>Teratosphaeria</taxon>
    </lineage>
</organism>